<evidence type="ECO:0000313" key="6">
    <source>
        <dbReference type="EMBL" id="GGH12087.1"/>
    </source>
</evidence>
<feature type="modified residue" description="N6-lipoyllysine" evidence="3 4">
    <location>
        <position position="59"/>
    </location>
</feature>
<dbReference type="GO" id="GO:0009249">
    <property type="term" value="P:protein lipoylation"/>
    <property type="evidence" value="ECO:0007669"/>
    <property type="project" value="TreeGrafter"/>
</dbReference>
<evidence type="ECO:0000259" key="5">
    <source>
        <dbReference type="PROSITE" id="PS50968"/>
    </source>
</evidence>
<dbReference type="PROSITE" id="PS00189">
    <property type="entry name" value="LIPOYL"/>
    <property type="match status" value="1"/>
</dbReference>
<dbReference type="PANTHER" id="PTHR11715:SF3">
    <property type="entry name" value="GLYCINE CLEAVAGE SYSTEM H PROTEIN-RELATED"/>
    <property type="match status" value="1"/>
</dbReference>
<name>A0A917MH07_9HYPH</name>
<accession>A0A917MH07</accession>
<dbReference type="CDD" id="cd06848">
    <property type="entry name" value="GCS_H"/>
    <property type="match status" value="1"/>
</dbReference>
<evidence type="ECO:0000313" key="7">
    <source>
        <dbReference type="Proteomes" id="UP000603912"/>
    </source>
</evidence>
<keyword evidence="7" id="KW-1185">Reference proteome</keyword>
<dbReference type="GO" id="GO:0005829">
    <property type="term" value="C:cytosol"/>
    <property type="evidence" value="ECO:0007669"/>
    <property type="project" value="TreeGrafter"/>
</dbReference>
<comment type="subunit">
    <text evidence="3">The glycine cleavage system is composed of four proteins: P, T, L and H.</text>
</comment>
<protein>
    <recommendedName>
        <fullName evidence="3">Glycine cleavage system H protein</fullName>
    </recommendedName>
</protein>
<evidence type="ECO:0000256" key="2">
    <source>
        <dbReference type="ARBA" id="ARBA00022823"/>
    </source>
</evidence>
<gene>
    <name evidence="3 6" type="primary">gcvH</name>
    <name evidence="6" type="ORF">GCM10007036_09640</name>
</gene>
<reference evidence="6" key="1">
    <citation type="journal article" date="2014" name="Int. J. Syst. Evol. Microbiol.">
        <title>Complete genome sequence of Corynebacterium casei LMG S-19264T (=DSM 44701T), isolated from a smear-ripened cheese.</title>
        <authorList>
            <consortium name="US DOE Joint Genome Institute (JGI-PGF)"/>
            <person name="Walter F."/>
            <person name="Albersmeier A."/>
            <person name="Kalinowski J."/>
            <person name="Ruckert C."/>
        </authorList>
    </citation>
    <scope>NUCLEOTIDE SEQUENCE</scope>
    <source>
        <strain evidence="6">CGMCC 1.12214</strain>
    </source>
</reference>
<dbReference type="Pfam" id="PF01597">
    <property type="entry name" value="GCV_H"/>
    <property type="match status" value="1"/>
</dbReference>
<dbReference type="GO" id="GO:0019464">
    <property type="term" value="P:glycine decarboxylation via glycine cleavage system"/>
    <property type="evidence" value="ECO:0007669"/>
    <property type="project" value="UniProtKB-UniRule"/>
</dbReference>
<dbReference type="PANTHER" id="PTHR11715">
    <property type="entry name" value="GLYCINE CLEAVAGE SYSTEM H PROTEIN"/>
    <property type="match status" value="1"/>
</dbReference>
<dbReference type="InterPro" id="IPR017453">
    <property type="entry name" value="GCV_H_sub"/>
</dbReference>
<dbReference type="EMBL" id="BMES01000001">
    <property type="protein sequence ID" value="GGH12087.1"/>
    <property type="molecule type" value="Genomic_DNA"/>
</dbReference>
<comment type="caution">
    <text evidence="6">The sequence shown here is derived from an EMBL/GenBank/DDBJ whole genome shotgun (WGS) entry which is preliminary data.</text>
</comment>
<comment type="cofactor">
    <cofactor evidence="3">
        <name>(R)-lipoate</name>
        <dbReference type="ChEBI" id="CHEBI:83088"/>
    </cofactor>
    <text evidence="3">Binds 1 lipoyl cofactor covalently.</text>
</comment>
<dbReference type="RefSeq" id="WP_188516563.1">
    <property type="nucleotide sequence ID" value="NZ_BMES01000001.1"/>
</dbReference>
<dbReference type="InterPro" id="IPR011053">
    <property type="entry name" value="Single_hybrid_motif"/>
</dbReference>
<organism evidence="6 7">
    <name type="scientific">Alsobacter metallidurans</name>
    <dbReference type="NCBI Taxonomy" id="340221"/>
    <lineage>
        <taxon>Bacteria</taxon>
        <taxon>Pseudomonadati</taxon>
        <taxon>Pseudomonadota</taxon>
        <taxon>Alphaproteobacteria</taxon>
        <taxon>Hyphomicrobiales</taxon>
        <taxon>Alsobacteraceae</taxon>
        <taxon>Alsobacter</taxon>
    </lineage>
</organism>
<keyword evidence="2 3" id="KW-0450">Lipoyl</keyword>
<comment type="similarity">
    <text evidence="1 3">Belongs to the GcvH family.</text>
</comment>
<evidence type="ECO:0000256" key="1">
    <source>
        <dbReference type="ARBA" id="ARBA00009249"/>
    </source>
</evidence>
<dbReference type="AlphaFoldDB" id="A0A917MH07"/>
<proteinExistence type="inferred from homology"/>
<dbReference type="InterPro" id="IPR002930">
    <property type="entry name" value="GCV_H"/>
</dbReference>
<dbReference type="NCBIfam" id="NF002270">
    <property type="entry name" value="PRK01202.1"/>
    <property type="match status" value="1"/>
</dbReference>
<dbReference type="InterPro" id="IPR033753">
    <property type="entry name" value="GCV_H/Fam206"/>
</dbReference>
<comment type="function">
    <text evidence="3">The glycine cleavage system catalyzes the degradation of glycine. The H protein shuttles the methylamine group of glycine from the P protein to the T protein.</text>
</comment>
<dbReference type="PROSITE" id="PS50968">
    <property type="entry name" value="BIOTINYL_LIPOYL"/>
    <property type="match status" value="1"/>
</dbReference>
<evidence type="ECO:0000256" key="3">
    <source>
        <dbReference type="HAMAP-Rule" id="MF_00272"/>
    </source>
</evidence>
<reference evidence="6" key="2">
    <citation type="submission" date="2020-09" db="EMBL/GenBank/DDBJ databases">
        <authorList>
            <person name="Sun Q."/>
            <person name="Zhou Y."/>
        </authorList>
    </citation>
    <scope>NUCLEOTIDE SEQUENCE</scope>
    <source>
        <strain evidence="6">CGMCC 1.12214</strain>
    </source>
</reference>
<dbReference type="SUPFAM" id="SSF51230">
    <property type="entry name" value="Single hybrid motif"/>
    <property type="match status" value="1"/>
</dbReference>
<dbReference type="InterPro" id="IPR003016">
    <property type="entry name" value="2-oxoA_DH_lipoyl-BS"/>
</dbReference>
<dbReference type="Proteomes" id="UP000603912">
    <property type="component" value="Unassembled WGS sequence"/>
</dbReference>
<dbReference type="InterPro" id="IPR000089">
    <property type="entry name" value="Biotin_lipoyl"/>
</dbReference>
<dbReference type="HAMAP" id="MF_00272">
    <property type="entry name" value="GcvH"/>
    <property type="match status" value="1"/>
</dbReference>
<dbReference type="NCBIfam" id="TIGR00527">
    <property type="entry name" value="gcvH"/>
    <property type="match status" value="1"/>
</dbReference>
<dbReference type="Gene3D" id="2.40.50.100">
    <property type="match status" value="1"/>
</dbReference>
<evidence type="ECO:0000256" key="4">
    <source>
        <dbReference type="PIRSR" id="PIRSR617453-50"/>
    </source>
</evidence>
<feature type="domain" description="Lipoyl-binding" evidence="5">
    <location>
        <begin position="18"/>
        <end position="100"/>
    </location>
</feature>
<sequence length="123" mass="12954">MTIKFTKDHEYIRVEGDIGTVGISDYAQQQLGDVVFVELPAVGKSLAKGAEAAVVESVKAASEVYAPVAGEVVEVNAELEGTPATVNDDPLGKGWFVKLRLAAPAELDALMDEAAYKAFVASL</sequence>
<dbReference type="GO" id="GO:0005960">
    <property type="term" value="C:glycine cleavage complex"/>
    <property type="evidence" value="ECO:0007669"/>
    <property type="project" value="InterPro"/>
</dbReference>